<dbReference type="Gene3D" id="3.30.200.20">
    <property type="entry name" value="Phosphorylase Kinase, domain 1"/>
    <property type="match status" value="1"/>
</dbReference>
<dbReference type="GO" id="GO:0005524">
    <property type="term" value="F:ATP binding"/>
    <property type="evidence" value="ECO:0007669"/>
    <property type="project" value="UniProtKB-UniRule"/>
</dbReference>
<accession>A0A5J9W766</accession>
<gene>
    <name evidence="6" type="ORF">EJB05_03987</name>
</gene>
<evidence type="ECO:0000259" key="5">
    <source>
        <dbReference type="PROSITE" id="PS50011"/>
    </source>
</evidence>
<dbReference type="EMBL" id="RWGY01000004">
    <property type="protein sequence ID" value="TVU44542.1"/>
    <property type="molecule type" value="Genomic_DNA"/>
</dbReference>
<feature type="binding site" evidence="3">
    <location>
        <position position="194"/>
    </location>
    <ligand>
        <name>ATP</name>
        <dbReference type="ChEBI" id="CHEBI:30616"/>
    </ligand>
</feature>
<evidence type="ECO:0000256" key="4">
    <source>
        <dbReference type="SAM" id="Phobius"/>
    </source>
</evidence>
<name>A0A5J9W766_9POAL</name>
<feature type="transmembrane region" description="Helical" evidence="4">
    <location>
        <begin position="86"/>
        <end position="111"/>
    </location>
</feature>
<dbReference type="PROSITE" id="PS00107">
    <property type="entry name" value="PROTEIN_KINASE_ATP"/>
    <property type="match status" value="1"/>
</dbReference>
<dbReference type="InterPro" id="IPR000719">
    <property type="entry name" value="Prot_kinase_dom"/>
</dbReference>
<dbReference type="PANTHER" id="PTHR46008:SF18">
    <property type="entry name" value="PROTEIN KINASE DOMAIN-CONTAINING PROTEIN"/>
    <property type="match status" value="1"/>
</dbReference>
<keyword evidence="4" id="KW-1133">Transmembrane helix</keyword>
<keyword evidence="2 3" id="KW-0067">ATP-binding</keyword>
<dbReference type="SUPFAM" id="SSF56112">
    <property type="entry name" value="Protein kinase-like (PK-like)"/>
    <property type="match status" value="1"/>
</dbReference>
<proteinExistence type="predicted"/>
<comment type="caution">
    <text evidence="6">The sequence shown here is derived from an EMBL/GenBank/DDBJ whole genome shotgun (WGS) entry which is preliminary data.</text>
</comment>
<sequence>MGWCSAVVVAVRDRVLASFLLRSPFVRASRFVRAWIAASKCGRISPSSSSSPPPACLPPPAACHHSGLHAPPPPPPPHHAKSTGTVVTAALVAAASLLALLALYLCAAIAVRRFRRRGAVGRDPGSAGSSSSAASRAAAFLRRHGLHHHRPAFTYEQLRAATADFDAGRKLGDGGFGTVYLAYLPPGGRPAAVKRLHVPPSPSPSFPSAASTITKSFCNEVLILSALRHPHLVRLHGFCADPRALLLVYDFVPNGTLSHHLHRRPAVSACAPPPLPWRTRLAMAAQIASALEYLHFGVKPAVVHRDVTSSNIFVEADMRARLGDFGLSRLLSPPDACATGGARDLVCCTAPQGTPGYLDPDYHRSFQLTEKSDVYSFGVVVLELITGLRPVDVRRERRDVTLADWVVAKIQVGELREVVDRPVLNEGHGVMASVEAVAELAFRCVAPDKDDRPDAREVLTELRRIHGMLPELPGHKSS</sequence>
<dbReference type="Pfam" id="PF00069">
    <property type="entry name" value="Pkinase"/>
    <property type="match status" value="1"/>
</dbReference>
<dbReference type="PROSITE" id="PS00109">
    <property type="entry name" value="PROTEIN_KINASE_TYR"/>
    <property type="match status" value="1"/>
</dbReference>
<dbReference type="CDD" id="cd14066">
    <property type="entry name" value="STKc_IRAK"/>
    <property type="match status" value="1"/>
</dbReference>
<dbReference type="Proteomes" id="UP000324897">
    <property type="component" value="Chromosome 5"/>
</dbReference>
<feature type="domain" description="Protein kinase" evidence="5">
    <location>
        <begin position="165"/>
        <end position="469"/>
    </location>
</feature>
<keyword evidence="4" id="KW-0472">Membrane</keyword>
<dbReference type="InterPro" id="IPR008266">
    <property type="entry name" value="Tyr_kinase_AS"/>
</dbReference>
<dbReference type="Gene3D" id="1.10.510.10">
    <property type="entry name" value="Transferase(Phosphotransferase) domain 1"/>
    <property type="match status" value="1"/>
</dbReference>
<dbReference type="PROSITE" id="PS50011">
    <property type="entry name" value="PROTEIN_KINASE_DOM"/>
    <property type="match status" value="1"/>
</dbReference>
<reference evidence="6 7" key="1">
    <citation type="journal article" date="2019" name="Sci. Rep.">
        <title>A high-quality genome of Eragrostis curvula grass provides insights into Poaceae evolution and supports new strategies to enhance forage quality.</title>
        <authorList>
            <person name="Carballo J."/>
            <person name="Santos B.A.C.M."/>
            <person name="Zappacosta D."/>
            <person name="Garbus I."/>
            <person name="Selva J.P."/>
            <person name="Gallo C.A."/>
            <person name="Diaz A."/>
            <person name="Albertini E."/>
            <person name="Caccamo M."/>
            <person name="Echenique V."/>
        </authorList>
    </citation>
    <scope>NUCLEOTIDE SEQUENCE [LARGE SCALE GENOMIC DNA]</scope>
    <source>
        <strain evidence="7">cv. Victoria</strain>
        <tissue evidence="6">Leaf</tissue>
    </source>
</reference>
<keyword evidence="1 3" id="KW-0547">Nucleotide-binding</keyword>
<dbReference type="Gramene" id="TVU44542">
    <property type="protein sequence ID" value="TVU44542"/>
    <property type="gene ID" value="EJB05_03987"/>
</dbReference>
<evidence type="ECO:0000313" key="6">
    <source>
        <dbReference type="EMBL" id="TVU44542.1"/>
    </source>
</evidence>
<dbReference type="OrthoDB" id="635774at2759"/>
<dbReference type="PANTHER" id="PTHR46008">
    <property type="entry name" value="LEAF RUST 10 DISEASE-RESISTANCE LOCUS RECEPTOR-LIKE PROTEIN KINASE-LIKE 1.4"/>
    <property type="match status" value="1"/>
</dbReference>
<keyword evidence="7" id="KW-1185">Reference proteome</keyword>
<dbReference type="InterPro" id="IPR011009">
    <property type="entry name" value="Kinase-like_dom_sf"/>
</dbReference>
<keyword evidence="4" id="KW-0812">Transmembrane</keyword>
<organism evidence="6 7">
    <name type="scientific">Eragrostis curvula</name>
    <name type="common">weeping love grass</name>
    <dbReference type="NCBI Taxonomy" id="38414"/>
    <lineage>
        <taxon>Eukaryota</taxon>
        <taxon>Viridiplantae</taxon>
        <taxon>Streptophyta</taxon>
        <taxon>Embryophyta</taxon>
        <taxon>Tracheophyta</taxon>
        <taxon>Spermatophyta</taxon>
        <taxon>Magnoliopsida</taxon>
        <taxon>Liliopsida</taxon>
        <taxon>Poales</taxon>
        <taxon>Poaceae</taxon>
        <taxon>PACMAD clade</taxon>
        <taxon>Chloridoideae</taxon>
        <taxon>Eragrostideae</taxon>
        <taxon>Eragrostidinae</taxon>
        <taxon>Eragrostis</taxon>
    </lineage>
</organism>
<protein>
    <recommendedName>
        <fullName evidence="5">Protein kinase domain-containing protein</fullName>
    </recommendedName>
</protein>
<evidence type="ECO:0000256" key="1">
    <source>
        <dbReference type="ARBA" id="ARBA00022741"/>
    </source>
</evidence>
<evidence type="ECO:0000313" key="7">
    <source>
        <dbReference type="Proteomes" id="UP000324897"/>
    </source>
</evidence>
<dbReference type="InterPro" id="IPR017441">
    <property type="entry name" value="Protein_kinase_ATP_BS"/>
</dbReference>
<dbReference type="AlphaFoldDB" id="A0A5J9W766"/>
<dbReference type="GO" id="GO:0004672">
    <property type="term" value="F:protein kinase activity"/>
    <property type="evidence" value="ECO:0007669"/>
    <property type="project" value="InterPro"/>
</dbReference>
<evidence type="ECO:0000256" key="3">
    <source>
        <dbReference type="PROSITE-ProRule" id="PRU10141"/>
    </source>
</evidence>
<feature type="non-terminal residue" evidence="6">
    <location>
        <position position="1"/>
    </location>
</feature>
<evidence type="ECO:0000256" key="2">
    <source>
        <dbReference type="ARBA" id="ARBA00022840"/>
    </source>
</evidence>